<name>A0A6G0YS77_APHCR</name>
<evidence type="ECO:0000313" key="2">
    <source>
        <dbReference type="EMBL" id="KAF0760530.1"/>
    </source>
</evidence>
<dbReference type="EMBL" id="VUJU01002647">
    <property type="protein sequence ID" value="KAF0760530.1"/>
    <property type="molecule type" value="Genomic_DNA"/>
</dbReference>
<proteinExistence type="predicted"/>
<gene>
    <name evidence="2" type="ORF">FWK35_00017846</name>
</gene>
<comment type="caution">
    <text evidence="2">The sequence shown here is derived from an EMBL/GenBank/DDBJ whole genome shotgun (WGS) entry which is preliminary data.</text>
</comment>
<accession>A0A6G0YS77</accession>
<feature type="region of interest" description="Disordered" evidence="1">
    <location>
        <begin position="49"/>
        <end position="76"/>
    </location>
</feature>
<sequence length="92" mass="10067">IIIKIIKTLTLHNARALLDCRRREHRPPVKNYGIPFAVHVHAIANGRFHRGDSAATRSDRQFSGPGRRRGITVSVPPADGDDLGTAAAIFTC</sequence>
<organism evidence="2 3">
    <name type="scientific">Aphis craccivora</name>
    <name type="common">Cowpea aphid</name>
    <dbReference type="NCBI Taxonomy" id="307492"/>
    <lineage>
        <taxon>Eukaryota</taxon>
        <taxon>Metazoa</taxon>
        <taxon>Ecdysozoa</taxon>
        <taxon>Arthropoda</taxon>
        <taxon>Hexapoda</taxon>
        <taxon>Insecta</taxon>
        <taxon>Pterygota</taxon>
        <taxon>Neoptera</taxon>
        <taxon>Paraneoptera</taxon>
        <taxon>Hemiptera</taxon>
        <taxon>Sternorrhyncha</taxon>
        <taxon>Aphidomorpha</taxon>
        <taxon>Aphidoidea</taxon>
        <taxon>Aphididae</taxon>
        <taxon>Aphidini</taxon>
        <taxon>Aphis</taxon>
        <taxon>Aphis</taxon>
    </lineage>
</organism>
<dbReference type="AlphaFoldDB" id="A0A6G0YS77"/>
<reference evidence="2 3" key="1">
    <citation type="submission" date="2019-08" db="EMBL/GenBank/DDBJ databases">
        <title>Whole genome of Aphis craccivora.</title>
        <authorList>
            <person name="Voronova N.V."/>
            <person name="Shulinski R.S."/>
            <person name="Bandarenka Y.V."/>
            <person name="Zhorov D.G."/>
            <person name="Warner D."/>
        </authorList>
    </citation>
    <scope>NUCLEOTIDE SEQUENCE [LARGE SCALE GENOMIC DNA]</scope>
    <source>
        <strain evidence="2">180601</strain>
        <tissue evidence="2">Whole Body</tissue>
    </source>
</reference>
<feature type="non-terminal residue" evidence="2">
    <location>
        <position position="1"/>
    </location>
</feature>
<protein>
    <submittedName>
        <fullName evidence="2">Uncharacterized protein</fullName>
    </submittedName>
</protein>
<dbReference type="Proteomes" id="UP000478052">
    <property type="component" value="Unassembled WGS sequence"/>
</dbReference>
<keyword evidence="3" id="KW-1185">Reference proteome</keyword>
<feature type="compositionally biased region" description="Basic and acidic residues" evidence="1">
    <location>
        <begin position="49"/>
        <end position="60"/>
    </location>
</feature>
<evidence type="ECO:0000256" key="1">
    <source>
        <dbReference type="SAM" id="MobiDB-lite"/>
    </source>
</evidence>
<evidence type="ECO:0000313" key="3">
    <source>
        <dbReference type="Proteomes" id="UP000478052"/>
    </source>
</evidence>